<evidence type="ECO:0000313" key="4">
    <source>
        <dbReference type="EMBL" id="VEJ35102.1"/>
    </source>
</evidence>
<gene>
    <name evidence="4" type="primary">psuK</name>
    <name evidence="4" type="ORF">NCTC13079_00509</name>
</gene>
<dbReference type="GO" id="GO:0050225">
    <property type="term" value="F:pseudouridine kinase activity"/>
    <property type="evidence" value="ECO:0007669"/>
    <property type="project" value="UniProtKB-EC"/>
</dbReference>
<protein>
    <submittedName>
        <fullName evidence="4">Pseudouridine kinase</fullName>
        <ecNumber evidence="4">2.7.1.83</ecNumber>
    </submittedName>
</protein>
<accession>A0A3S5BVZ4</accession>
<keyword evidence="1 4" id="KW-0808">Transferase</keyword>
<dbReference type="EC" id="2.7.1.83" evidence="4"/>
<dbReference type="Gene3D" id="3.40.1190.20">
    <property type="match status" value="1"/>
</dbReference>
<dbReference type="PANTHER" id="PTHR10584">
    <property type="entry name" value="SUGAR KINASE"/>
    <property type="match status" value="1"/>
</dbReference>
<dbReference type="KEGG" id="piv:NCTC13079_00509"/>
<dbReference type="RefSeq" id="WP_126464942.1">
    <property type="nucleotide sequence ID" value="NZ_LR134523.1"/>
</dbReference>
<dbReference type="InterPro" id="IPR011611">
    <property type="entry name" value="PfkB_dom"/>
</dbReference>
<dbReference type="Proteomes" id="UP000269544">
    <property type="component" value="Chromosome"/>
</dbReference>
<keyword evidence="2 4" id="KW-0418">Kinase</keyword>
<dbReference type="Pfam" id="PF00294">
    <property type="entry name" value="PfkB"/>
    <property type="match status" value="1"/>
</dbReference>
<dbReference type="OrthoDB" id="9806249at2"/>
<keyword evidence="5" id="KW-1185">Reference proteome</keyword>
<evidence type="ECO:0000259" key="3">
    <source>
        <dbReference type="Pfam" id="PF00294"/>
    </source>
</evidence>
<dbReference type="EMBL" id="LR134523">
    <property type="protein sequence ID" value="VEJ35102.1"/>
    <property type="molecule type" value="Genomic_DNA"/>
</dbReference>
<evidence type="ECO:0000256" key="1">
    <source>
        <dbReference type="ARBA" id="ARBA00022679"/>
    </source>
</evidence>
<feature type="domain" description="Carbohydrate kinase PfkB" evidence="3">
    <location>
        <begin position="6"/>
        <end position="280"/>
    </location>
</feature>
<name>A0A3S5BVZ4_9FIRM</name>
<evidence type="ECO:0000313" key="5">
    <source>
        <dbReference type="Proteomes" id="UP000269544"/>
    </source>
</evidence>
<organism evidence="4 5">
    <name type="scientific">Aedoeadaptatus ivorii</name>
    <dbReference type="NCBI Taxonomy" id="54006"/>
    <lineage>
        <taxon>Bacteria</taxon>
        <taxon>Bacillati</taxon>
        <taxon>Bacillota</taxon>
        <taxon>Tissierellia</taxon>
        <taxon>Tissierellales</taxon>
        <taxon>Peptoniphilaceae</taxon>
        <taxon>Aedoeadaptatus</taxon>
    </lineage>
</organism>
<dbReference type="AlphaFoldDB" id="A0A3S5BVZ4"/>
<dbReference type="PROSITE" id="PS00583">
    <property type="entry name" value="PFKB_KINASES_1"/>
    <property type="match status" value="1"/>
</dbReference>
<dbReference type="CDD" id="cd01941">
    <property type="entry name" value="YeiC_kinase_like"/>
    <property type="match status" value="1"/>
</dbReference>
<dbReference type="SUPFAM" id="SSF53613">
    <property type="entry name" value="Ribokinase-like"/>
    <property type="match status" value="1"/>
</dbReference>
<dbReference type="InterPro" id="IPR029056">
    <property type="entry name" value="Ribokinase-like"/>
</dbReference>
<dbReference type="PANTHER" id="PTHR10584:SF166">
    <property type="entry name" value="RIBOKINASE"/>
    <property type="match status" value="1"/>
</dbReference>
<sequence length="307" mass="32860">MSAPYAFVFGGCNLDISGRSAEPLAEGDSNPGRVQIGPGGVGRNIASNMAAMGVEVKLMTALGDDAAKEMILSSLPPNVDAKGAYIAPGERTGTYLVLLDEEGEMVYAVNDMAVLRHLTPDRILERRSEAEGARAVVLDGNLPRESIETILSWEIFAVVDGVSAIKVKKFRDVLDRIDILKCNVAEARALAGTTEDADIFDCGHRLVERGVTYAVITAGAAGAYLFSKEKPLHFSSNPMKIRGATGAGDAFCAGLAAGLIAGDDIVQAARGAVACARMVLMRDESELIDFRRDAWEREKEEVYYETI</sequence>
<evidence type="ECO:0000256" key="2">
    <source>
        <dbReference type="ARBA" id="ARBA00022777"/>
    </source>
</evidence>
<dbReference type="InterPro" id="IPR002173">
    <property type="entry name" value="Carboh/pur_kinase_PfkB_CS"/>
</dbReference>
<reference evidence="4 5" key="1">
    <citation type="submission" date="2018-12" db="EMBL/GenBank/DDBJ databases">
        <authorList>
            <consortium name="Pathogen Informatics"/>
        </authorList>
    </citation>
    <scope>NUCLEOTIDE SEQUENCE [LARGE SCALE GENOMIC DNA]</scope>
    <source>
        <strain evidence="4 5">NCTC13079</strain>
    </source>
</reference>
<proteinExistence type="predicted"/>